<proteinExistence type="predicted"/>
<name>A0A3B0C9U9_9FLAO</name>
<feature type="signal peptide" evidence="1">
    <location>
        <begin position="1"/>
        <end position="21"/>
    </location>
</feature>
<gene>
    <name evidence="2" type="ORF">D7Z94_10685</name>
</gene>
<dbReference type="Proteomes" id="UP000276603">
    <property type="component" value="Unassembled WGS sequence"/>
</dbReference>
<evidence type="ECO:0000256" key="1">
    <source>
        <dbReference type="SAM" id="SignalP"/>
    </source>
</evidence>
<keyword evidence="1" id="KW-0732">Signal</keyword>
<accession>A0A3B0C9U9</accession>
<keyword evidence="3" id="KW-1185">Reference proteome</keyword>
<dbReference type="EMBL" id="RBCJ01000002">
    <property type="protein sequence ID" value="RKN81388.1"/>
    <property type="molecule type" value="Genomic_DNA"/>
</dbReference>
<dbReference type="AlphaFoldDB" id="A0A3B0C9U9"/>
<protein>
    <submittedName>
        <fullName evidence="2">Uncharacterized protein</fullName>
    </submittedName>
</protein>
<evidence type="ECO:0000313" key="2">
    <source>
        <dbReference type="EMBL" id="RKN81388.1"/>
    </source>
</evidence>
<organism evidence="2 3">
    <name type="scientific">Ulvibacterium marinum</name>
    <dbReference type="NCBI Taxonomy" id="2419782"/>
    <lineage>
        <taxon>Bacteria</taxon>
        <taxon>Pseudomonadati</taxon>
        <taxon>Bacteroidota</taxon>
        <taxon>Flavobacteriia</taxon>
        <taxon>Flavobacteriales</taxon>
        <taxon>Flavobacteriaceae</taxon>
        <taxon>Ulvibacterium</taxon>
    </lineage>
</organism>
<evidence type="ECO:0000313" key="3">
    <source>
        <dbReference type="Proteomes" id="UP000276603"/>
    </source>
</evidence>
<sequence>MRFLRFQFFFLVLLVSGYSFAQTDSDAKGLDQPLSLFTEGECNCKDQWFSEFVQEIQLAEGFTSKYRRITFTTAITSQ</sequence>
<feature type="chain" id="PRO_5017349231" evidence="1">
    <location>
        <begin position="22"/>
        <end position="78"/>
    </location>
</feature>
<reference evidence="2 3" key="1">
    <citation type="submission" date="2018-10" db="EMBL/GenBank/DDBJ databases">
        <title>Ulvibacterium marinum gen. nov., sp. nov., a novel marine bacterium of the family Flavobacteriaceae, isolated from a culture of the green alga Ulva prolifera.</title>
        <authorList>
            <person name="Zhang Z."/>
        </authorList>
    </citation>
    <scope>NUCLEOTIDE SEQUENCE [LARGE SCALE GENOMIC DNA]</scope>
    <source>
        <strain evidence="2 3">CCMM003</strain>
    </source>
</reference>
<comment type="caution">
    <text evidence="2">The sequence shown here is derived from an EMBL/GenBank/DDBJ whole genome shotgun (WGS) entry which is preliminary data.</text>
</comment>